<sequence>MYVGFAARGAVHVTLTLCIWIACGSKRYKEDAEEAIKNLSRIRLEQGFPRPDGTILHLHVEEPFAVTSACGLLCIATITKDGVVVRQRVSSIGGFIGVNGFELHGVTTAHAMLDDCLDDRRRQIASVTVSDGRILTAIIASTYLETTLGMMDWAGACLAGRIIPWREMQILISWTSQLPPTNSVISYEAGSFAPESVDTFLRDENLPEGPVHILIDNQNIAEGYLFPLASLFLTRGIIVQTQSPLAFGNEAGGNCYPQKPMTKIKRTAPLCIVWQK</sequence>
<proteinExistence type="predicted"/>
<feature type="signal peptide" evidence="1">
    <location>
        <begin position="1"/>
        <end position="25"/>
    </location>
</feature>
<accession>A0A6A6E172</accession>
<reference evidence="2" key="1">
    <citation type="journal article" date="2020" name="Stud. Mycol.">
        <title>101 Dothideomycetes genomes: a test case for predicting lifestyles and emergence of pathogens.</title>
        <authorList>
            <person name="Haridas S."/>
            <person name="Albert R."/>
            <person name="Binder M."/>
            <person name="Bloem J."/>
            <person name="Labutti K."/>
            <person name="Salamov A."/>
            <person name="Andreopoulos B."/>
            <person name="Baker S."/>
            <person name="Barry K."/>
            <person name="Bills G."/>
            <person name="Bluhm B."/>
            <person name="Cannon C."/>
            <person name="Castanera R."/>
            <person name="Culley D."/>
            <person name="Daum C."/>
            <person name="Ezra D."/>
            <person name="Gonzalez J."/>
            <person name="Henrissat B."/>
            <person name="Kuo A."/>
            <person name="Liang C."/>
            <person name="Lipzen A."/>
            <person name="Lutzoni F."/>
            <person name="Magnuson J."/>
            <person name="Mondo S."/>
            <person name="Nolan M."/>
            <person name="Ohm R."/>
            <person name="Pangilinan J."/>
            <person name="Park H.-J."/>
            <person name="Ramirez L."/>
            <person name="Alfaro M."/>
            <person name="Sun H."/>
            <person name="Tritt A."/>
            <person name="Yoshinaga Y."/>
            <person name="Zwiers L.-H."/>
            <person name="Turgeon B."/>
            <person name="Goodwin S."/>
            <person name="Spatafora J."/>
            <person name="Crous P."/>
            <person name="Grigoriev I."/>
        </authorList>
    </citation>
    <scope>NUCLEOTIDE SEQUENCE</scope>
    <source>
        <strain evidence="2">CBS 207.26</strain>
    </source>
</reference>
<feature type="chain" id="PRO_5025515335" evidence="1">
    <location>
        <begin position="26"/>
        <end position="276"/>
    </location>
</feature>
<evidence type="ECO:0000313" key="3">
    <source>
        <dbReference type="Proteomes" id="UP000800200"/>
    </source>
</evidence>
<dbReference type="AlphaFoldDB" id="A0A6A6E172"/>
<evidence type="ECO:0000256" key="1">
    <source>
        <dbReference type="SAM" id="SignalP"/>
    </source>
</evidence>
<gene>
    <name evidence="2" type="ORF">K469DRAFT_751289</name>
</gene>
<evidence type="ECO:0000313" key="2">
    <source>
        <dbReference type="EMBL" id="KAF2183910.1"/>
    </source>
</evidence>
<keyword evidence="3" id="KW-1185">Reference proteome</keyword>
<dbReference type="Proteomes" id="UP000800200">
    <property type="component" value="Unassembled WGS sequence"/>
</dbReference>
<organism evidence="2 3">
    <name type="scientific">Zopfia rhizophila CBS 207.26</name>
    <dbReference type="NCBI Taxonomy" id="1314779"/>
    <lineage>
        <taxon>Eukaryota</taxon>
        <taxon>Fungi</taxon>
        <taxon>Dikarya</taxon>
        <taxon>Ascomycota</taxon>
        <taxon>Pezizomycotina</taxon>
        <taxon>Dothideomycetes</taxon>
        <taxon>Dothideomycetes incertae sedis</taxon>
        <taxon>Zopfiaceae</taxon>
        <taxon>Zopfia</taxon>
    </lineage>
</organism>
<dbReference type="OrthoDB" id="4395072at2759"/>
<keyword evidence="1" id="KW-0732">Signal</keyword>
<name>A0A6A6E172_9PEZI</name>
<protein>
    <submittedName>
        <fullName evidence="2">Uncharacterized protein</fullName>
    </submittedName>
</protein>
<dbReference type="EMBL" id="ML994640">
    <property type="protein sequence ID" value="KAF2183910.1"/>
    <property type="molecule type" value="Genomic_DNA"/>
</dbReference>